<dbReference type="RefSeq" id="WP_067656975.1">
    <property type="nucleotide sequence ID" value="NZ_FQXG01000004.1"/>
</dbReference>
<feature type="domain" description="DUF218" evidence="2">
    <location>
        <begin position="78"/>
        <end position="235"/>
    </location>
</feature>
<protein>
    <submittedName>
        <fullName evidence="3">Uncharacterized SAM-binding protein YcdF, DUF218 family</fullName>
    </submittedName>
</protein>
<dbReference type="STRING" id="299255.SAMN02745129_2751"/>
<reference evidence="3 4" key="1">
    <citation type="submission" date="2016-11" db="EMBL/GenBank/DDBJ databases">
        <authorList>
            <person name="Jaros S."/>
            <person name="Januszkiewicz K."/>
            <person name="Wedrychowicz H."/>
        </authorList>
    </citation>
    <scope>NUCLEOTIDE SEQUENCE [LARGE SCALE GENOMIC DNA]</scope>
    <source>
        <strain evidence="3 4">DSM 16917</strain>
    </source>
</reference>
<dbReference type="GO" id="GO:0005886">
    <property type="term" value="C:plasma membrane"/>
    <property type="evidence" value="ECO:0007669"/>
    <property type="project" value="TreeGrafter"/>
</dbReference>
<keyword evidence="1" id="KW-1133">Transmembrane helix</keyword>
<name>A0A1M5VFB5_9GAMM</name>
<dbReference type="GO" id="GO:0000270">
    <property type="term" value="P:peptidoglycan metabolic process"/>
    <property type="evidence" value="ECO:0007669"/>
    <property type="project" value="TreeGrafter"/>
</dbReference>
<dbReference type="CDD" id="cd06259">
    <property type="entry name" value="YdcF-like"/>
    <property type="match status" value="1"/>
</dbReference>
<gene>
    <name evidence="3" type="ORF">SAMN02745129_2751</name>
</gene>
<dbReference type="AlphaFoldDB" id="A0A1M5VFB5"/>
<dbReference type="GO" id="GO:0043164">
    <property type="term" value="P:Gram-negative-bacterium-type cell wall biogenesis"/>
    <property type="evidence" value="ECO:0007669"/>
    <property type="project" value="TreeGrafter"/>
</dbReference>
<dbReference type="Proteomes" id="UP000184268">
    <property type="component" value="Unassembled WGS sequence"/>
</dbReference>
<dbReference type="EMBL" id="FQXG01000004">
    <property type="protein sequence ID" value="SHH73926.1"/>
    <property type="molecule type" value="Genomic_DNA"/>
</dbReference>
<keyword evidence="1" id="KW-0472">Membrane</keyword>
<dbReference type="InterPro" id="IPR003848">
    <property type="entry name" value="DUF218"/>
</dbReference>
<evidence type="ECO:0000313" key="3">
    <source>
        <dbReference type="EMBL" id="SHH73926.1"/>
    </source>
</evidence>
<keyword evidence="1" id="KW-0812">Transmembrane</keyword>
<dbReference type="PANTHER" id="PTHR30336:SF4">
    <property type="entry name" value="ENVELOPE BIOGENESIS FACTOR ELYC"/>
    <property type="match status" value="1"/>
</dbReference>
<organism evidence="3 4">
    <name type="scientific">Ferrimonas marina</name>
    <dbReference type="NCBI Taxonomy" id="299255"/>
    <lineage>
        <taxon>Bacteria</taxon>
        <taxon>Pseudomonadati</taxon>
        <taxon>Pseudomonadota</taxon>
        <taxon>Gammaproteobacteria</taxon>
        <taxon>Alteromonadales</taxon>
        <taxon>Ferrimonadaceae</taxon>
        <taxon>Ferrimonas</taxon>
    </lineage>
</organism>
<sequence length="242" mass="26578">MGFWLKKAITALLLPVPLACLLMLAGGLCWRRWPRLGRTLLLAGPVYLLLLSFSPLSTALANSLEQRYPVFDINQPVDYVLVLGSAHHSDPDRTAVQQLSAIGLKRLSEGVRIWQANPQATLVVSGYSGQDAVPHARILRQAAIELGVPAQQIVALEQARDTREEARATQLLVGDGQAALVTSATHMHRSMLSYQRMGMTPVAAPTDFIATPTHPWYLTAGNLWTSQRALHEYLGLLWLSLT</sequence>
<proteinExistence type="predicted"/>
<dbReference type="Pfam" id="PF02698">
    <property type="entry name" value="DUF218"/>
    <property type="match status" value="1"/>
</dbReference>
<dbReference type="InterPro" id="IPR014729">
    <property type="entry name" value="Rossmann-like_a/b/a_fold"/>
</dbReference>
<keyword evidence="4" id="KW-1185">Reference proteome</keyword>
<evidence type="ECO:0000259" key="2">
    <source>
        <dbReference type="Pfam" id="PF02698"/>
    </source>
</evidence>
<dbReference type="PANTHER" id="PTHR30336">
    <property type="entry name" value="INNER MEMBRANE PROTEIN, PROBABLE PERMEASE"/>
    <property type="match status" value="1"/>
</dbReference>
<dbReference type="Gene3D" id="3.40.50.620">
    <property type="entry name" value="HUPs"/>
    <property type="match status" value="1"/>
</dbReference>
<accession>A0A1M5VFB5</accession>
<evidence type="ECO:0000256" key="1">
    <source>
        <dbReference type="SAM" id="Phobius"/>
    </source>
</evidence>
<feature type="transmembrane region" description="Helical" evidence="1">
    <location>
        <begin position="39"/>
        <end position="61"/>
    </location>
</feature>
<dbReference type="InterPro" id="IPR051599">
    <property type="entry name" value="Cell_Envelope_Assoc"/>
</dbReference>
<dbReference type="OrthoDB" id="9809813at2"/>
<evidence type="ECO:0000313" key="4">
    <source>
        <dbReference type="Proteomes" id="UP000184268"/>
    </source>
</evidence>